<dbReference type="Proteomes" id="UP000270094">
    <property type="component" value="Unassembled WGS sequence"/>
</dbReference>
<dbReference type="AlphaFoldDB" id="A0A3P7IQ57"/>
<reference evidence="1 2" key="1">
    <citation type="submission" date="2018-11" db="EMBL/GenBank/DDBJ databases">
        <authorList>
            <consortium name="Pathogen Informatics"/>
        </authorList>
    </citation>
    <scope>NUCLEOTIDE SEQUENCE [LARGE SCALE GENOMIC DNA]</scope>
</reference>
<keyword evidence="2" id="KW-1185">Reference proteome</keyword>
<evidence type="ECO:0000313" key="1">
    <source>
        <dbReference type="EMBL" id="VDM67724.1"/>
    </source>
</evidence>
<gene>
    <name evidence="1" type="ORF">SVUK_LOCUS2722</name>
</gene>
<accession>A0A3P7IQ57</accession>
<evidence type="ECO:0000313" key="2">
    <source>
        <dbReference type="Proteomes" id="UP000270094"/>
    </source>
</evidence>
<sequence>MKCQLELVVVVTIKLVSWVWKKRRCTACLRWSSTYLWVKIGYFGGNGRCSSVLDC</sequence>
<name>A0A3P7IQ57_STRVU</name>
<proteinExistence type="predicted"/>
<dbReference type="EMBL" id="UYYB01006323">
    <property type="protein sequence ID" value="VDM67724.1"/>
    <property type="molecule type" value="Genomic_DNA"/>
</dbReference>
<protein>
    <submittedName>
        <fullName evidence="1">Uncharacterized protein</fullName>
    </submittedName>
</protein>
<organism evidence="1 2">
    <name type="scientific">Strongylus vulgaris</name>
    <name type="common">Blood worm</name>
    <dbReference type="NCBI Taxonomy" id="40348"/>
    <lineage>
        <taxon>Eukaryota</taxon>
        <taxon>Metazoa</taxon>
        <taxon>Ecdysozoa</taxon>
        <taxon>Nematoda</taxon>
        <taxon>Chromadorea</taxon>
        <taxon>Rhabditida</taxon>
        <taxon>Rhabditina</taxon>
        <taxon>Rhabditomorpha</taxon>
        <taxon>Strongyloidea</taxon>
        <taxon>Strongylidae</taxon>
        <taxon>Strongylus</taxon>
    </lineage>
</organism>